<proteinExistence type="predicted"/>
<dbReference type="Pfam" id="PF13366">
    <property type="entry name" value="PDDEXK_3"/>
    <property type="match status" value="1"/>
</dbReference>
<organism evidence="1 2">
    <name type="scientific">Thermostichus vulcanus str. 'Rupite'</name>
    <dbReference type="NCBI Taxonomy" id="2813851"/>
    <lineage>
        <taxon>Bacteria</taxon>
        <taxon>Bacillati</taxon>
        <taxon>Cyanobacteriota</taxon>
        <taxon>Cyanophyceae</taxon>
        <taxon>Thermostichales</taxon>
        <taxon>Thermostichaceae</taxon>
        <taxon>Thermostichus</taxon>
    </lineage>
</organism>
<evidence type="ECO:0000313" key="1">
    <source>
        <dbReference type="EMBL" id="MCJ2542484.1"/>
    </source>
</evidence>
<dbReference type="Proteomes" id="UP000830835">
    <property type="component" value="Unassembled WGS sequence"/>
</dbReference>
<sequence>MSREEANRLSNVIIGAAIAVHRELGPGLLESAYEACLKYELAQQGLQVESQVPQPVIYKGIHLDCGYRLDLLVEDLVIVELKTVESLQPIHDAQLLTYLKLKKLWLGLLINFNVPILKNGIKRLVNH</sequence>
<reference evidence="1" key="1">
    <citation type="submission" date="2021-02" db="EMBL/GenBank/DDBJ databases">
        <title>The CRISPR/cas machinery reduction and long-range gene transfer in the hot spring cyanobacterium Synechococcus.</title>
        <authorList>
            <person name="Dvorak P."/>
            <person name="Jahodarova E."/>
            <person name="Hasler P."/>
            <person name="Poulickova A."/>
        </authorList>
    </citation>
    <scope>NUCLEOTIDE SEQUENCE</scope>
    <source>
        <strain evidence="1">Rupite</strain>
    </source>
</reference>
<accession>A0ABT0C9M8</accession>
<dbReference type="EMBL" id="JAFIRA010000011">
    <property type="protein sequence ID" value="MCJ2542484.1"/>
    <property type="molecule type" value="Genomic_DNA"/>
</dbReference>
<protein>
    <submittedName>
        <fullName evidence="1">GxxExxY protein</fullName>
    </submittedName>
</protein>
<dbReference type="InterPro" id="IPR026350">
    <property type="entry name" value="GxxExxY"/>
</dbReference>
<name>A0ABT0C9M8_THEVL</name>
<keyword evidence="2" id="KW-1185">Reference proteome</keyword>
<dbReference type="RefSeq" id="WP_244349761.1">
    <property type="nucleotide sequence ID" value="NZ_JAFIRA010000011.1"/>
</dbReference>
<evidence type="ECO:0000313" key="2">
    <source>
        <dbReference type="Proteomes" id="UP000830835"/>
    </source>
</evidence>
<gene>
    <name evidence="1" type="ORF">JX360_06115</name>
</gene>
<dbReference type="NCBIfam" id="TIGR04256">
    <property type="entry name" value="GxxExxY"/>
    <property type="match status" value="1"/>
</dbReference>
<comment type="caution">
    <text evidence="1">The sequence shown here is derived from an EMBL/GenBank/DDBJ whole genome shotgun (WGS) entry which is preliminary data.</text>
</comment>